<dbReference type="GO" id="GO:0034632">
    <property type="term" value="F:retinol transmembrane transporter activity"/>
    <property type="evidence" value="ECO:0007669"/>
    <property type="project" value="InterPro"/>
</dbReference>
<dbReference type="PANTHER" id="PTHR11873:SF2">
    <property type="entry name" value="RETINOL-BINDING PROTEIN 4"/>
    <property type="match status" value="1"/>
</dbReference>
<dbReference type="AlphaFoldDB" id="A0A0E9U664"/>
<sequence>MEADGSMTAKAKGRVIILNNWELCANMFATFEDRTDPAKVKMKYWGAATYLQSGNDDHWVIDTDYDNYAIHYS</sequence>
<dbReference type="EMBL" id="GBXM01048114">
    <property type="protein sequence ID" value="JAH60463.1"/>
    <property type="molecule type" value="Transcribed_RNA"/>
</dbReference>
<dbReference type="GO" id="GO:0019841">
    <property type="term" value="F:retinol binding"/>
    <property type="evidence" value="ECO:0007669"/>
    <property type="project" value="TreeGrafter"/>
</dbReference>
<dbReference type="SUPFAM" id="SSF50814">
    <property type="entry name" value="Lipocalins"/>
    <property type="match status" value="1"/>
</dbReference>
<reference evidence="2" key="1">
    <citation type="submission" date="2014-11" db="EMBL/GenBank/DDBJ databases">
        <authorList>
            <person name="Amaro Gonzalez C."/>
        </authorList>
    </citation>
    <scope>NUCLEOTIDE SEQUENCE</scope>
</reference>
<evidence type="ECO:0000313" key="2">
    <source>
        <dbReference type="EMBL" id="JAH60463.1"/>
    </source>
</evidence>
<dbReference type="PRINTS" id="PR01174">
    <property type="entry name" value="RETINOLBNDNG"/>
</dbReference>
<feature type="domain" description="Lipocalin/cytosolic fatty-acid binding" evidence="1">
    <location>
        <begin position="5"/>
        <end position="73"/>
    </location>
</feature>
<reference evidence="2" key="2">
    <citation type="journal article" date="2015" name="Fish Shellfish Immunol.">
        <title>Early steps in the European eel (Anguilla anguilla)-Vibrio vulnificus interaction in the gills: Role of the RtxA13 toxin.</title>
        <authorList>
            <person name="Callol A."/>
            <person name="Pajuelo D."/>
            <person name="Ebbesson L."/>
            <person name="Teles M."/>
            <person name="MacKenzie S."/>
            <person name="Amaro C."/>
        </authorList>
    </citation>
    <scope>NUCLEOTIDE SEQUENCE</scope>
</reference>
<dbReference type="InterPro" id="IPR012674">
    <property type="entry name" value="Calycin"/>
</dbReference>
<accession>A0A0E9U664</accession>
<dbReference type="Gene3D" id="2.40.128.20">
    <property type="match status" value="1"/>
</dbReference>
<name>A0A0E9U664_ANGAN</name>
<dbReference type="GO" id="GO:0005615">
    <property type="term" value="C:extracellular space"/>
    <property type="evidence" value="ECO:0007669"/>
    <property type="project" value="UniProtKB-ARBA"/>
</dbReference>
<evidence type="ECO:0000259" key="1">
    <source>
        <dbReference type="Pfam" id="PF00061"/>
    </source>
</evidence>
<dbReference type="InterPro" id="IPR002449">
    <property type="entry name" value="Retinol-bd/Purpurin"/>
</dbReference>
<protein>
    <recommendedName>
        <fullName evidence="1">Lipocalin/cytosolic fatty-acid binding domain-containing protein</fullName>
    </recommendedName>
</protein>
<dbReference type="InterPro" id="IPR000566">
    <property type="entry name" value="Lipocln_cytosolic_FA-bd_dom"/>
</dbReference>
<proteinExistence type="predicted"/>
<dbReference type="PANTHER" id="PTHR11873">
    <property type="entry name" value="RETINOL-BINDING PROTEIN 4"/>
    <property type="match status" value="1"/>
</dbReference>
<organism evidence="2">
    <name type="scientific">Anguilla anguilla</name>
    <name type="common">European freshwater eel</name>
    <name type="synonym">Muraena anguilla</name>
    <dbReference type="NCBI Taxonomy" id="7936"/>
    <lineage>
        <taxon>Eukaryota</taxon>
        <taxon>Metazoa</taxon>
        <taxon>Chordata</taxon>
        <taxon>Craniata</taxon>
        <taxon>Vertebrata</taxon>
        <taxon>Euteleostomi</taxon>
        <taxon>Actinopterygii</taxon>
        <taxon>Neopterygii</taxon>
        <taxon>Teleostei</taxon>
        <taxon>Anguilliformes</taxon>
        <taxon>Anguillidae</taxon>
        <taxon>Anguilla</taxon>
    </lineage>
</organism>
<dbReference type="Pfam" id="PF00061">
    <property type="entry name" value="Lipocalin"/>
    <property type="match status" value="1"/>
</dbReference>